<comment type="subcellular location">
    <subcellularLocation>
        <location evidence="1">Cell membrane</location>
        <topology evidence="1">Multi-pass membrane protein</topology>
    </subcellularLocation>
</comment>
<name>A0A2A8D2Z0_9BACT</name>
<feature type="transmembrane region" description="Helical" evidence="6">
    <location>
        <begin position="410"/>
        <end position="429"/>
    </location>
</feature>
<evidence type="ECO:0000256" key="2">
    <source>
        <dbReference type="ARBA" id="ARBA00022475"/>
    </source>
</evidence>
<feature type="transmembrane region" description="Helical" evidence="6">
    <location>
        <begin position="377"/>
        <end position="398"/>
    </location>
</feature>
<dbReference type="AlphaFoldDB" id="A0A2A8D2Z0"/>
<feature type="transmembrane region" description="Helical" evidence="6">
    <location>
        <begin position="285"/>
        <end position="304"/>
    </location>
</feature>
<protein>
    <submittedName>
        <fullName evidence="7">Uncharacterized protein</fullName>
    </submittedName>
</protein>
<sequence length="488" mass="51520">MAGKLIGMCLQIVLSRGLGAALYGTYTLAISVMQIMREIGTLGLHGGVVRFSSEARAKDELARVKGTLIASLGLGLAAATGLAGILYISSTWLAVQVFSDAALASVLRSFAFALPFYVFTFLSSRAARGLQVMTADVTVGTVAQPLMNLLFVGTAFVFGWALDGAVMAFVASSVVSAGLGLYVVIRIAPVLRDGDVKSAFDVGGLLGYSLPVMGVTLTALFVDQADRIMIGLLATSADVGLYNVAALLATQVRFMLTSVSATFTPLISDLYHTGRRSELRSLFQVTTRWIVTLSIPLGLALVLFPEPLLWLFGAEFLPAAPVVMVLAVGSFLNGAIGTIGLMLQMSDHERLVLVDNIALAVINVGLNLWLIPIYGPVGAAVATAVSVTMVNVIQYLQVKYLLDVTPFSAAYLRPIGAGIVSGIAGWGASAALDPWFLHEVVGMLTTGATYLGVLFFIGLPEEDWDVVAPVLKRTGLDRFISSTASDRD</sequence>
<keyword evidence="8" id="KW-1185">Reference proteome</keyword>
<keyword evidence="4 6" id="KW-1133">Transmembrane helix</keyword>
<keyword evidence="5 6" id="KW-0472">Membrane</keyword>
<dbReference type="InterPro" id="IPR002797">
    <property type="entry name" value="Polysacc_synth"/>
</dbReference>
<evidence type="ECO:0000256" key="3">
    <source>
        <dbReference type="ARBA" id="ARBA00022692"/>
    </source>
</evidence>
<dbReference type="Proteomes" id="UP000220102">
    <property type="component" value="Unassembled WGS sequence"/>
</dbReference>
<dbReference type="GO" id="GO:0005886">
    <property type="term" value="C:plasma membrane"/>
    <property type="evidence" value="ECO:0007669"/>
    <property type="project" value="UniProtKB-SubCell"/>
</dbReference>
<dbReference type="CDD" id="cd13128">
    <property type="entry name" value="MATE_Wzx_like"/>
    <property type="match status" value="1"/>
</dbReference>
<feature type="transmembrane region" description="Helical" evidence="6">
    <location>
        <begin position="316"/>
        <end position="339"/>
    </location>
</feature>
<evidence type="ECO:0000256" key="5">
    <source>
        <dbReference type="ARBA" id="ARBA00023136"/>
    </source>
</evidence>
<reference evidence="7 8" key="1">
    <citation type="submission" date="2017-10" db="EMBL/GenBank/DDBJ databases">
        <title>Draft genome of Longibacter Salinarum.</title>
        <authorList>
            <person name="Goh K.M."/>
            <person name="Shamsir M.S."/>
            <person name="Lim S.W."/>
        </authorList>
    </citation>
    <scope>NUCLEOTIDE SEQUENCE [LARGE SCALE GENOMIC DNA]</scope>
    <source>
        <strain evidence="7 8">KCTC 52045</strain>
    </source>
</reference>
<gene>
    <name evidence="7" type="ORF">CRI94_03285</name>
</gene>
<evidence type="ECO:0000256" key="4">
    <source>
        <dbReference type="ARBA" id="ARBA00022989"/>
    </source>
</evidence>
<organism evidence="7 8">
    <name type="scientific">Longibacter salinarum</name>
    <dbReference type="NCBI Taxonomy" id="1850348"/>
    <lineage>
        <taxon>Bacteria</taxon>
        <taxon>Pseudomonadati</taxon>
        <taxon>Rhodothermota</taxon>
        <taxon>Rhodothermia</taxon>
        <taxon>Rhodothermales</taxon>
        <taxon>Salisaetaceae</taxon>
        <taxon>Longibacter</taxon>
    </lineage>
</organism>
<dbReference type="PANTHER" id="PTHR30250:SF27">
    <property type="entry name" value="POLYSACCHARIDE BIOSYNTHESIS PROTEIN"/>
    <property type="match status" value="1"/>
</dbReference>
<dbReference type="InterPro" id="IPR050833">
    <property type="entry name" value="Poly_Biosynth_Transport"/>
</dbReference>
<feature type="transmembrane region" description="Helical" evidence="6">
    <location>
        <begin position="435"/>
        <end position="457"/>
    </location>
</feature>
<proteinExistence type="predicted"/>
<feature type="transmembrane region" description="Helical" evidence="6">
    <location>
        <begin position="101"/>
        <end position="122"/>
    </location>
</feature>
<dbReference type="Pfam" id="PF01943">
    <property type="entry name" value="Polysacc_synt"/>
    <property type="match status" value="1"/>
</dbReference>
<feature type="transmembrane region" description="Helical" evidence="6">
    <location>
        <begin position="351"/>
        <end position="371"/>
    </location>
</feature>
<evidence type="ECO:0000256" key="1">
    <source>
        <dbReference type="ARBA" id="ARBA00004651"/>
    </source>
</evidence>
<evidence type="ECO:0000313" key="7">
    <source>
        <dbReference type="EMBL" id="PEN15315.1"/>
    </source>
</evidence>
<keyword evidence="3 6" id="KW-0812">Transmembrane</keyword>
<comment type="caution">
    <text evidence="7">The sequence shown here is derived from an EMBL/GenBank/DDBJ whole genome shotgun (WGS) entry which is preliminary data.</text>
</comment>
<dbReference type="PANTHER" id="PTHR30250">
    <property type="entry name" value="PST FAMILY PREDICTED COLANIC ACID TRANSPORTER"/>
    <property type="match status" value="1"/>
</dbReference>
<evidence type="ECO:0000313" key="8">
    <source>
        <dbReference type="Proteomes" id="UP000220102"/>
    </source>
</evidence>
<feature type="transmembrane region" description="Helical" evidence="6">
    <location>
        <begin position="142"/>
        <end position="162"/>
    </location>
</feature>
<dbReference type="EMBL" id="PDEQ01000001">
    <property type="protein sequence ID" value="PEN15315.1"/>
    <property type="molecule type" value="Genomic_DNA"/>
</dbReference>
<feature type="transmembrane region" description="Helical" evidence="6">
    <location>
        <begin position="68"/>
        <end position="89"/>
    </location>
</feature>
<keyword evidence="2" id="KW-1003">Cell membrane</keyword>
<feature type="transmembrane region" description="Helical" evidence="6">
    <location>
        <begin position="168"/>
        <end position="188"/>
    </location>
</feature>
<accession>A0A2A8D2Z0</accession>
<feature type="transmembrane region" description="Helical" evidence="6">
    <location>
        <begin position="200"/>
        <end position="222"/>
    </location>
</feature>
<evidence type="ECO:0000256" key="6">
    <source>
        <dbReference type="SAM" id="Phobius"/>
    </source>
</evidence>